<keyword evidence="2" id="KW-1185">Reference proteome</keyword>
<evidence type="ECO:0000313" key="1">
    <source>
        <dbReference type="EMBL" id="VDO21544.1"/>
    </source>
</evidence>
<organism evidence="3">
    <name type="scientific">Haemonchus placei</name>
    <name type="common">Barber's pole worm</name>
    <dbReference type="NCBI Taxonomy" id="6290"/>
    <lineage>
        <taxon>Eukaryota</taxon>
        <taxon>Metazoa</taxon>
        <taxon>Ecdysozoa</taxon>
        <taxon>Nematoda</taxon>
        <taxon>Chromadorea</taxon>
        <taxon>Rhabditida</taxon>
        <taxon>Rhabditina</taxon>
        <taxon>Rhabditomorpha</taxon>
        <taxon>Strongyloidea</taxon>
        <taxon>Trichostrongylidae</taxon>
        <taxon>Haemonchus</taxon>
    </lineage>
</organism>
<accession>A0A0N4W218</accession>
<protein>
    <submittedName>
        <fullName evidence="1 3">Uncharacterized protein</fullName>
    </submittedName>
</protein>
<evidence type="ECO:0000313" key="2">
    <source>
        <dbReference type="Proteomes" id="UP000268014"/>
    </source>
</evidence>
<dbReference type="AlphaFoldDB" id="A0A0N4W218"/>
<dbReference type="WBParaSite" id="HPLM_0000373001-mRNA-1">
    <property type="protein sequence ID" value="HPLM_0000373001-mRNA-1"/>
    <property type="gene ID" value="HPLM_0000373001"/>
</dbReference>
<sequence>MKIKLLSLENCVTDGDRVIGDVKLHDQERHQAENFPIHSENDLEMSDDGYLFKLIGETKVDDDFASSSRREMQFSSKHITYARDFENQRIEKKKARIAGFVTSFVLTCVISALPDDVADDFLSFSSSEFDILSAFSVDLSRGVCSPSEDGVCVRSGDFFACFVPTTGAFGDILAASITS</sequence>
<gene>
    <name evidence="1" type="ORF">HPLM_LOCUS3722</name>
</gene>
<evidence type="ECO:0000313" key="3">
    <source>
        <dbReference type="WBParaSite" id="HPLM_0000373001-mRNA-1"/>
    </source>
</evidence>
<proteinExistence type="predicted"/>
<reference evidence="1 2" key="2">
    <citation type="submission" date="2018-11" db="EMBL/GenBank/DDBJ databases">
        <authorList>
            <consortium name="Pathogen Informatics"/>
        </authorList>
    </citation>
    <scope>NUCLEOTIDE SEQUENCE [LARGE SCALE GENOMIC DNA]</scope>
    <source>
        <strain evidence="1 2">MHpl1</strain>
    </source>
</reference>
<dbReference type="Proteomes" id="UP000268014">
    <property type="component" value="Unassembled WGS sequence"/>
</dbReference>
<reference evidence="3" key="1">
    <citation type="submission" date="2017-02" db="UniProtKB">
        <authorList>
            <consortium name="WormBaseParasite"/>
        </authorList>
    </citation>
    <scope>IDENTIFICATION</scope>
</reference>
<dbReference type="EMBL" id="UZAF01016142">
    <property type="protein sequence ID" value="VDO21544.1"/>
    <property type="molecule type" value="Genomic_DNA"/>
</dbReference>
<name>A0A0N4W218_HAEPC</name>